<dbReference type="AlphaFoldDB" id="A0A0K2RZ29"/>
<accession>A0A0K2RZ29</accession>
<proteinExistence type="predicted"/>
<feature type="compositionally biased region" description="Low complexity" evidence="1">
    <location>
        <begin position="47"/>
        <end position="65"/>
    </location>
</feature>
<gene>
    <name evidence="4" type="ORF">RM6536_0841</name>
</gene>
<feature type="chain" id="PRO_5039585931" evidence="2">
    <location>
        <begin position="32"/>
        <end position="236"/>
    </location>
</feature>
<sequence length="236" mass="25496">MDSTIFNRRTLLGSGALVGLGALLAACGQQASNEAAATASATPAETTSASAAASESPSASATPSTVRGYSGGSKAPDGEYRPADSKGPAQNVPKPAAPEEGYREKSISGLEKTIRAWILNENYSIQTGDYTETLKFVSPSFKEEIDFSKKISSLYEKGGWVIAGTHNFVANGAPWSEDGETYIWRAYRQWTYAMYVEPDGSWESFENGDDVNNMWDIKLRYTGDRWLVESTTVVEG</sequence>
<keyword evidence="2" id="KW-0732">Signal</keyword>
<feature type="signal peptide" evidence="2">
    <location>
        <begin position="1"/>
        <end position="31"/>
    </location>
</feature>
<dbReference type="Proteomes" id="UP000066203">
    <property type="component" value="Chromosome"/>
</dbReference>
<dbReference type="InterPro" id="IPR046281">
    <property type="entry name" value="DUF6318"/>
</dbReference>
<evidence type="ECO:0000256" key="1">
    <source>
        <dbReference type="SAM" id="MobiDB-lite"/>
    </source>
</evidence>
<evidence type="ECO:0000256" key="2">
    <source>
        <dbReference type="SAM" id="SignalP"/>
    </source>
</evidence>
<dbReference type="Pfam" id="PF19843">
    <property type="entry name" value="DUF6318"/>
    <property type="match status" value="1"/>
</dbReference>
<evidence type="ECO:0000313" key="5">
    <source>
        <dbReference type="Proteomes" id="UP000066203"/>
    </source>
</evidence>
<dbReference type="PATRIC" id="fig|43675.28.peg.859"/>
<feature type="domain" description="DUF6318" evidence="3">
    <location>
        <begin position="78"/>
        <end position="231"/>
    </location>
</feature>
<reference evidence="5" key="1">
    <citation type="submission" date="2015-08" db="EMBL/GenBank/DDBJ databases">
        <title>Complete genome sequence of Rothia mucilaginosa strain NUM-Rm6536.</title>
        <authorList>
            <person name="Nambu T."/>
        </authorList>
    </citation>
    <scope>NUCLEOTIDE SEQUENCE [LARGE SCALE GENOMIC DNA]</scope>
    <source>
        <strain evidence="5">NUM-Rm6536</strain>
    </source>
</reference>
<protein>
    <submittedName>
        <fullName evidence="4">Tat pathway signal sequence domain protein</fullName>
    </submittedName>
</protein>
<dbReference type="EMBL" id="AP014938">
    <property type="protein sequence ID" value="BAS20088.1"/>
    <property type="molecule type" value="Genomic_DNA"/>
</dbReference>
<feature type="region of interest" description="Disordered" evidence="1">
    <location>
        <begin position="47"/>
        <end position="105"/>
    </location>
</feature>
<evidence type="ECO:0000313" key="4">
    <source>
        <dbReference type="EMBL" id="BAS20088.1"/>
    </source>
</evidence>
<dbReference type="PROSITE" id="PS51318">
    <property type="entry name" value="TAT"/>
    <property type="match status" value="1"/>
</dbReference>
<evidence type="ECO:0000259" key="3">
    <source>
        <dbReference type="Pfam" id="PF19843"/>
    </source>
</evidence>
<dbReference type="RefSeq" id="WP_060824184.1">
    <property type="nucleotide sequence ID" value="NZ_AP014938.1"/>
</dbReference>
<dbReference type="InterPro" id="IPR006311">
    <property type="entry name" value="TAT_signal"/>
</dbReference>
<name>A0A0K2RZ29_9MICC</name>
<organism evidence="4">
    <name type="scientific">Rothia mucilaginosa</name>
    <dbReference type="NCBI Taxonomy" id="43675"/>
    <lineage>
        <taxon>Bacteria</taxon>
        <taxon>Bacillati</taxon>
        <taxon>Actinomycetota</taxon>
        <taxon>Actinomycetes</taxon>
        <taxon>Micrococcales</taxon>
        <taxon>Micrococcaceae</taxon>
        <taxon>Rothia</taxon>
    </lineage>
</organism>